<dbReference type="InterPro" id="IPR008767">
    <property type="entry name" value="Phage_SPP1_head-tail_adaptor"/>
</dbReference>
<dbReference type="AlphaFoldDB" id="A0A1I1KWD0"/>
<organism evidence="1 2">
    <name type="scientific">Pseudooceanicola nitratireducens</name>
    <dbReference type="NCBI Taxonomy" id="517719"/>
    <lineage>
        <taxon>Bacteria</taxon>
        <taxon>Pseudomonadati</taxon>
        <taxon>Pseudomonadota</taxon>
        <taxon>Alphaproteobacteria</taxon>
        <taxon>Rhodobacterales</taxon>
        <taxon>Paracoccaceae</taxon>
        <taxon>Pseudooceanicola</taxon>
    </lineage>
</organism>
<dbReference type="RefSeq" id="WP_093451675.1">
    <property type="nucleotide sequence ID" value="NZ_FNZG01000003.1"/>
</dbReference>
<dbReference type="OrthoDB" id="7570189at2"/>
<protein>
    <submittedName>
        <fullName evidence="1">Head-tail adaptor</fullName>
    </submittedName>
</protein>
<keyword evidence="2" id="KW-1185">Reference proteome</keyword>
<sequence>MSPRLNRLLVLEDRQRQPDGSGGYSEAWVALGEIWADVSARTGRGTDLGPLATARTGYRIVVRGAPVGTPSRPVAGQRFREGPRLFRIEAVAERDSEGRHLICFAHEEVAA</sequence>
<proteinExistence type="predicted"/>
<dbReference type="STRING" id="517719.SAMN05421762_1666"/>
<dbReference type="InterPro" id="IPR038666">
    <property type="entry name" value="SSP1_head-tail_sf"/>
</dbReference>
<dbReference type="Gene3D" id="2.40.10.270">
    <property type="entry name" value="Bacteriophage SPP1 head-tail adaptor protein"/>
    <property type="match status" value="1"/>
</dbReference>
<gene>
    <name evidence="1" type="ORF">SAMN05421762_1666</name>
</gene>
<dbReference type="EMBL" id="FOLX01000001">
    <property type="protein sequence ID" value="SFC65089.1"/>
    <property type="molecule type" value="Genomic_DNA"/>
</dbReference>
<dbReference type="Pfam" id="PF05521">
    <property type="entry name" value="Phage_HCP"/>
    <property type="match status" value="1"/>
</dbReference>
<evidence type="ECO:0000313" key="2">
    <source>
        <dbReference type="Proteomes" id="UP000231644"/>
    </source>
</evidence>
<accession>A0A1I1KWD0</accession>
<reference evidence="1 2" key="1">
    <citation type="submission" date="2016-10" db="EMBL/GenBank/DDBJ databases">
        <authorList>
            <person name="de Groot N.N."/>
        </authorList>
    </citation>
    <scope>NUCLEOTIDE SEQUENCE [LARGE SCALE GENOMIC DNA]</scope>
    <source>
        <strain evidence="1 2">DSM 29619</strain>
    </source>
</reference>
<name>A0A1I1KWD0_9RHOB</name>
<evidence type="ECO:0000313" key="1">
    <source>
        <dbReference type="EMBL" id="SFC65089.1"/>
    </source>
</evidence>
<dbReference type="Proteomes" id="UP000231644">
    <property type="component" value="Unassembled WGS sequence"/>
</dbReference>